<evidence type="ECO:0000313" key="2">
    <source>
        <dbReference type="EMBL" id="KAF9596951.1"/>
    </source>
</evidence>
<dbReference type="SMART" id="SM00517">
    <property type="entry name" value="PolyA"/>
    <property type="match status" value="1"/>
</dbReference>
<dbReference type="SUPFAM" id="SSF63570">
    <property type="entry name" value="PABC (PABP) domain"/>
    <property type="match status" value="1"/>
</dbReference>
<accession>A0A835LRL1</accession>
<gene>
    <name evidence="2" type="ORF">IFM89_014595</name>
</gene>
<reference evidence="2 3" key="1">
    <citation type="submission" date="2020-10" db="EMBL/GenBank/DDBJ databases">
        <title>The Coptis chinensis genome and diversification of protoberbering-type alkaloids.</title>
        <authorList>
            <person name="Wang B."/>
            <person name="Shu S."/>
            <person name="Song C."/>
            <person name="Liu Y."/>
        </authorList>
    </citation>
    <scope>NUCLEOTIDE SEQUENCE [LARGE SCALE GENOMIC DNA]</scope>
    <source>
        <strain evidence="2">HL-2020</strain>
        <tissue evidence="2">Leaf</tissue>
    </source>
</reference>
<protein>
    <recommendedName>
        <fullName evidence="1">PABC domain-containing protein</fullName>
    </recommendedName>
</protein>
<dbReference type="GO" id="GO:0003723">
    <property type="term" value="F:RNA binding"/>
    <property type="evidence" value="ECO:0007669"/>
    <property type="project" value="InterPro"/>
</dbReference>
<dbReference type="Pfam" id="PF00658">
    <property type="entry name" value="MLLE"/>
    <property type="match status" value="1"/>
</dbReference>
<proteinExistence type="predicted"/>
<keyword evidence="3" id="KW-1185">Reference proteome</keyword>
<dbReference type="AlphaFoldDB" id="A0A835LRL1"/>
<dbReference type="Proteomes" id="UP000631114">
    <property type="component" value="Unassembled WGS sequence"/>
</dbReference>
<name>A0A835LRL1_9MAGN</name>
<dbReference type="PROSITE" id="PS51309">
    <property type="entry name" value="PABC"/>
    <property type="match status" value="1"/>
</dbReference>
<dbReference type="Gene3D" id="1.10.1900.10">
    <property type="entry name" value="c-terminal domain of poly(a) binding protein"/>
    <property type="match status" value="1"/>
</dbReference>
<dbReference type="InterPro" id="IPR036053">
    <property type="entry name" value="PABP-dom"/>
</dbReference>
<organism evidence="2 3">
    <name type="scientific">Coptis chinensis</name>
    <dbReference type="NCBI Taxonomy" id="261450"/>
    <lineage>
        <taxon>Eukaryota</taxon>
        <taxon>Viridiplantae</taxon>
        <taxon>Streptophyta</taxon>
        <taxon>Embryophyta</taxon>
        <taxon>Tracheophyta</taxon>
        <taxon>Spermatophyta</taxon>
        <taxon>Magnoliopsida</taxon>
        <taxon>Ranunculales</taxon>
        <taxon>Ranunculaceae</taxon>
        <taxon>Coptidoideae</taxon>
        <taxon>Coptis</taxon>
    </lineage>
</organism>
<dbReference type="EMBL" id="JADFTS010000007">
    <property type="protein sequence ID" value="KAF9596951.1"/>
    <property type="molecule type" value="Genomic_DNA"/>
</dbReference>
<evidence type="ECO:0000313" key="3">
    <source>
        <dbReference type="Proteomes" id="UP000631114"/>
    </source>
</evidence>
<feature type="domain" description="PABC" evidence="1">
    <location>
        <begin position="1"/>
        <end position="78"/>
    </location>
</feature>
<dbReference type="InterPro" id="IPR002004">
    <property type="entry name" value="PABP_HYD_C"/>
</dbReference>
<comment type="caution">
    <text evidence="2">The sequence shown here is derived from an EMBL/GenBank/DDBJ whole genome shotgun (WGS) entry which is preliminary data.</text>
</comment>
<evidence type="ECO:0000259" key="1">
    <source>
        <dbReference type="PROSITE" id="PS51309"/>
    </source>
</evidence>
<dbReference type="OrthoDB" id="779000at2759"/>
<sequence>MELTPTFNVSESIDDLLLDTGLYEEHENEAHFTNGLATKVTGMLLEMDQTEVFHLIESQDALKKKAEDVVRLVSSRCDAADQLGSLSLKD</sequence>